<keyword evidence="2" id="KW-0548">Nucleotidyltransferase</keyword>
<comment type="caution">
    <text evidence="2">The sequence shown here is derived from an EMBL/GenBank/DDBJ whole genome shotgun (WGS) entry which is preliminary data.</text>
</comment>
<protein>
    <submittedName>
        <fullName evidence="2">RNA-directed DNA polymerase from mobile element jockey</fullName>
    </submittedName>
</protein>
<reference evidence="2" key="1">
    <citation type="submission" date="2020-08" db="EMBL/GenBank/DDBJ databases">
        <title>Multicomponent nature underlies the extraordinary mechanical properties of spider dragline silk.</title>
        <authorList>
            <person name="Kono N."/>
            <person name="Nakamura H."/>
            <person name="Mori M."/>
            <person name="Yoshida Y."/>
            <person name="Ohtoshi R."/>
            <person name="Malay A.D."/>
            <person name="Moran D.A.P."/>
            <person name="Tomita M."/>
            <person name="Numata K."/>
            <person name="Arakawa K."/>
        </authorList>
    </citation>
    <scope>NUCLEOTIDE SEQUENCE</scope>
</reference>
<gene>
    <name evidence="2" type="primary">pol_3435</name>
    <name evidence="2" type="ORF">NPIL_9961</name>
</gene>
<dbReference type="InterPro" id="IPR036691">
    <property type="entry name" value="Endo/exonu/phosph_ase_sf"/>
</dbReference>
<dbReference type="PANTHER" id="PTHR33273">
    <property type="entry name" value="DOMAIN-CONTAINING PROTEIN, PUTATIVE-RELATED"/>
    <property type="match status" value="1"/>
</dbReference>
<dbReference type="AlphaFoldDB" id="A0A8X6QIL8"/>
<evidence type="ECO:0000259" key="1">
    <source>
        <dbReference type="Pfam" id="PF03372"/>
    </source>
</evidence>
<sequence length="207" mass="23852">MINRPKQIKTLSWNCNSISNKLLEFKNFLQEIEPDIIALQETRLKPALKLNITNYTTHRTDRSTYAGRGTAVLVRNSIPQHAAPLQTTIIEGMAITLERSNKASITIASVYKSPRKPMEKTELQHLFSNRRDVLVIGDLNAKHPTWNPIGNNNRQGNILYTFAKNNNLQIHAPTNKNYPQIPERNNRSLHIQRIRKHHFRIDTGTFQ</sequence>
<dbReference type="GO" id="GO:0003964">
    <property type="term" value="F:RNA-directed DNA polymerase activity"/>
    <property type="evidence" value="ECO:0007669"/>
    <property type="project" value="UniProtKB-KW"/>
</dbReference>
<name>A0A8X6QIL8_NEPPI</name>
<dbReference type="OrthoDB" id="6436748at2759"/>
<dbReference type="Gene3D" id="3.60.10.10">
    <property type="entry name" value="Endonuclease/exonuclease/phosphatase"/>
    <property type="match status" value="1"/>
</dbReference>
<proteinExistence type="predicted"/>
<dbReference type="Proteomes" id="UP000887013">
    <property type="component" value="Unassembled WGS sequence"/>
</dbReference>
<keyword evidence="3" id="KW-1185">Reference proteome</keyword>
<dbReference type="PANTHER" id="PTHR33273:SF4">
    <property type="entry name" value="ENDONUCLEASE_EXONUCLEASE_PHOSPHATASE DOMAIN-CONTAINING PROTEIN"/>
    <property type="match status" value="1"/>
</dbReference>
<organism evidence="2 3">
    <name type="scientific">Nephila pilipes</name>
    <name type="common">Giant wood spider</name>
    <name type="synonym">Nephila maculata</name>
    <dbReference type="NCBI Taxonomy" id="299642"/>
    <lineage>
        <taxon>Eukaryota</taxon>
        <taxon>Metazoa</taxon>
        <taxon>Ecdysozoa</taxon>
        <taxon>Arthropoda</taxon>
        <taxon>Chelicerata</taxon>
        <taxon>Arachnida</taxon>
        <taxon>Araneae</taxon>
        <taxon>Araneomorphae</taxon>
        <taxon>Entelegynae</taxon>
        <taxon>Araneoidea</taxon>
        <taxon>Nephilidae</taxon>
        <taxon>Nephila</taxon>
    </lineage>
</organism>
<feature type="domain" description="Endonuclease/exonuclease/phosphatase" evidence="1">
    <location>
        <begin position="11"/>
        <end position="165"/>
    </location>
</feature>
<evidence type="ECO:0000313" key="3">
    <source>
        <dbReference type="Proteomes" id="UP000887013"/>
    </source>
</evidence>
<dbReference type="InterPro" id="IPR005135">
    <property type="entry name" value="Endo/exonuclease/phosphatase"/>
</dbReference>
<keyword evidence="2" id="KW-0808">Transferase</keyword>
<keyword evidence="2" id="KW-0695">RNA-directed DNA polymerase</keyword>
<dbReference type="Pfam" id="PF03372">
    <property type="entry name" value="Exo_endo_phos"/>
    <property type="match status" value="1"/>
</dbReference>
<evidence type="ECO:0000313" key="2">
    <source>
        <dbReference type="EMBL" id="GFU29041.1"/>
    </source>
</evidence>
<dbReference type="SUPFAM" id="SSF56219">
    <property type="entry name" value="DNase I-like"/>
    <property type="match status" value="1"/>
</dbReference>
<dbReference type="EMBL" id="BMAW01082406">
    <property type="protein sequence ID" value="GFU29041.1"/>
    <property type="molecule type" value="Genomic_DNA"/>
</dbReference>
<accession>A0A8X6QIL8</accession>